<dbReference type="Gene3D" id="1.10.287.950">
    <property type="entry name" value="Methyl-accepting chemotaxis protein"/>
    <property type="match status" value="1"/>
</dbReference>
<organism evidence="10 11">
    <name type="scientific">Lederbergia lenta</name>
    <name type="common">Bacillus lentus</name>
    <dbReference type="NCBI Taxonomy" id="1467"/>
    <lineage>
        <taxon>Bacteria</taxon>
        <taxon>Bacillati</taxon>
        <taxon>Bacillota</taxon>
        <taxon>Bacilli</taxon>
        <taxon>Bacillales</taxon>
        <taxon>Bacillaceae</taxon>
        <taxon>Lederbergia</taxon>
    </lineage>
</organism>
<dbReference type="EMBL" id="LS483476">
    <property type="protein sequence ID" value="SQI61125.1"/>
    <property type="molecule type" value="Genomic_DNA"/>
</dbReference>
<dbReference type="SUPFAM" id="SSF58104">
    <property type="entry name" value="Methyl-accepting chemotaxis protein (MCP) signaling domain"/>
    <property type="match status" value="1"/>
</dbReference>
<sequence>MNQRNRLTWKLGAVIMGILIFCLIVISLSMYRSSYQEIKKAAGIELYGCANITTALVDPSDIDKIIAGDEAASKKVGEEISWTIEHKHIFAGQYIIDLNGKILAADEHVEKQGFSAGDTFYIDESAISELIETKSPSYSEVYEFGGMKRMTGYAPIFRDHDPNNEIIAISAIDFEANILHDRTWEMVKGSLLFSAIPILLAGLVTIYLIKKATDPLRRIIVHARKVAEGDLSVLDLELNGNDEIGQLSGDLNKMVNNLRDVIGQVSASSAEVASSSEQLAAGTEEISIAAERNSMDIQKVQQGSLAQLSIIQNANETLSNISNQTNGMSTSAQALNNEAKDSLVQAERGNVTIEKAVAQMGKINTRTSELVVSMETLTLKSEQIDQILAVITTISTQTNLLALNAAIEASRAGEHGKGFAVVAAEIRKLAEQSAASTKQIGVLIREIQEDTRNVANVTEESVEAVKIGTSLIEDAGEAFIDIKGSITNVSIDINGMYGEITQINHSIQEIATAMGDIEHTANENTLSTAQIVTHSEEQTASIEEITSLMASMSSMAEELQGRVNKFKLIK</sequence>
<keyword evidence="11" id="KW-1185">Reference proteome</keyword>
<dbReference type="PANTHER" id="PTHR32089">
    <property type="entry name" value="METHYL-ACCEPTING CHEMOTAXIS PROTEIN MCPB"/>
    <property type="match status" value="1"/>
</dbReference>
<comment type="subcellular location">
    <subcellularLocation>
        <location evidence="1">Cell membrane</location>
    </subcellularLocation>
</comment>
<feature type="transmembrane region" description="Helical" evidence="7">
    <location>
        <begin position="12"/>
        <end position="31"/>
    </location>
</feature>
<dbReference type="CDD" id="cd11386">
    <property type="entry name" value="MCP_signal"/>
    <property type="match status" value="1"/>
</dbReference>
<evidence type="ECO:0000256" key="5">
    <source>
        <dbReference type="ARBA" id="ARBA00029447"/>
    </source>
</evidence>
<evidence type="ECO:0000256" key="4">
    <source>
        <dbReference type="ARBA" id="ARBA00023224"/>
    </source>
</evidence>
<dbReference type="PANTHER" id="PTHR32089:SF114">
    <property type="entry name" value="METHYL-ACCEPTING CHEMOTAXIS PROTEIN MCPB"/>
    <property type="match status" value="1"/>
</dbReference>
<keyword evidence="4 6" id="KW-0807">Transducer</keyword>
<evidence type="ECO:0000256" key="1">
    <source>
        <dbReference type="ARBA" id="ARBA00004236"/>
    </source>
</evidence>
<name>A0A2X4Z9N7_LEDLE</name>
<evidence type="ECO:0000259" key="9">
    <source>
        <dbReference type="PROSITE" id="PS50885"/>
    </source>
</evidence>
<feature type="domain" description="HAMP" evidence="9">
    <location>
        <begin position="210"/>
        <end position="263"/>
    </location>
</feature>
<evidence type="ECO:0000259" key="8">
    <source>
        <dbReference type="PROSITE" id="PS50111"/>
    </source>
</evidence>
<protein>
    <submittedName>
        <fullName evidence="10">Methyl-accepting chemotaxis sensory transducer</fullName>
    </submittedName>
</protein>
<dbReference type="CDD" id="cd06225">
    <property type="entry name" value="HAMP"/>
    <property type="match status" value="1"/>
</dbReference>
<evidence type="ECO:0000313" key="10">
    <source>
        <dbReference type="EMBL" id="SQI61125.1"/>
    </source>
</evidence>
<evidence type="ECO:0000256" key="3">
    <source>
        <dbReference type="ARBA" id="ARBA00023136"/>
    </source>
</evidence>
<keyword evidence="3 7" id="KW-0472">Membrane</keyword>
<keyword evidence="7" id="KW-0812">Transmembrane</keyword>
<accession>A0A2X4Z9N7</accession>
<evidence type="ECO:0000256" key="6">
    <source>
        <dbReference type="PROSITE-ProRule" id="PRU00284"/>
    </source>
</evidence>
<dbReference type="STRING" id="1348624.GCA_001591545_03939"/>
<dbReference type="PROSITE" id="PS50111">
    <property type="entry name" value="CHEMOTAXIS_TRANSDUC_2"/>
    <property type="match status" value="1"/>
</dbReference>
<keyword evidence="7" id="KW-1133">Transmembrane helix</keyword>
<dbReference type="SMART" id="SM00304">
    <property type="entry name" value="HAMP"/>
    <property type="match status" value="2"/>
</dbReference>
<gene>
    <name evidence="10" type="primary">mcpB_6</name>
    <name evidence="10" type="ORF">NCTC4824_03072</name>
</gene>
<reference evidence="10 11" key="1">
    <citation type="submission" date="2018-06" db="EMBL/GenBank/DDBJ databases">
        <authorList>
            <consortium name="Pathogen Informatics"/>
            <person name="Doyle S."/>
        </authorList>
    </citation>
    <scope>NUCLEOTIDE SEQUENCE [LARGE SCALE GENOMIC DNA]</scope>
    <source>
        <strain evidence="10 11">NCTC4824</strain>
    </source>
</reference>
<evidence type="ECO:0000256" key="7">
    <source>
        <dbReference type="SAM" id="Phobius"/>
    </source>
</evidence>
<feature type="domain" description="Methyl-accepting transducer" evidence="8">
    <location>
        <begin position="282"/>
        <end position="518"/>
    </location>
</feature>
<dbReference type="RefSeq" id="WP_066146373.1">
    <property type="nucleotide sequence ID" value="NZ_CBCSGM010000001.1"/>
</dbReference>
<dbReference type="InterPro" id="IPR003660">
    <property type="entry name" value="HAMP_dom"/>
</dbReference>
<dbReference type="SMART" id="SM00283">
    <property type="entry name" value="MA"/>
    <property type="match status" value="1"/>
</dbReference>
<dbReference type="Pfam" id="PF00672">
    <property type="entry name" value="HAMP"/>
    <property type="match status" value="1"/>
</dbReference>
<evidence type="ECO:0000313" key="11">
    <source>
        <dbReference type="Proteomes" id="UP000249134"/>
    </source>
</evidence>
<comment type="similarity">
    <text evidence="5">Belongs to the methyl-accepting chemotaxis (MCP) protein family.</text>
</comment>
<evidence type="ECO:0000256" key="2">
    <source>
        <dbReference type="ARBA" id="ARBA00022475"/>
    </source>
</evidence>
<dbReference type="GO" id="GO:0007165">
    <property type="term" value="P:signal transduction"/>
    <property type="evidence" value="ECO:0007669"/>
    <property type="project" value="UniProtKB-KW"/>
</dbReference>
<dbReference type="KEGG" id="blen:NCTC4824_03072"/>
<dbReference type="InterPro" id="IPR004089">
    <property type="entry name" value="MCPsignal_dom"/>
</dbReference>
<dbReference type="PROSITE" id="PS50885">
    <property type="entry name" value="HAMP"/>
    <property type="match status" value="1"/>
</dbReference>
<proteinExistence type="inferred from homology"/>
<dbReference type="AlphaFoldDB" id="A0A2X4Z9N7"/>
<dbReference type="Pfam" id="PF00015">
    <property type="entry name" value="MCPsignal"/>
    <property type="match status" value="1"/>
</dbReference>
<keyword evidence="2" id="KW-1003">Cell membrane</keyword>
<dbReference type="Proteomes" id="UP000249134">
    <property type="component" value="Chromosome 1"/>
</dbReference>
<dbReference type="GO" id="GO:0005886">
    <property type="term" value="C:plasma membrane"/>
    <property type="evidence" value="ECO:0007669"/>
    <property type="project" value="UniProtKB-SubCell"/>
</dbReference>